<dbReference type="Proteomes" id="UP000815677">
    <property type="component" value="Unassembled WGS sequence"/>
</dbReference>
<feature type="transmembrane region" description="Helical" evidence="1">
    <location>
        <begin position="21"/>
        <end position="42"/>
    </location>
</feature>
<name>A0ABQ0L818_MYCCL</name>
<protein>
    <submittedName>
        <fullName evidence="2">Uncharacterized protein</fullName>
    </submittedName>
</protein>
<accession>A0ABQ0L818</accession>
<keyword evidence="3" id="KW-1185">Reference proteome</keyword>
<gene>
    <name evidence="2" type="ORF">MCHLO_04581</name>
</gene>
<keyword evidence="1" id="KW-0812">Transmembrane</keyword>
<proteinExistence type="predicted"/>
<keyword evidence="1" id="KW-1133">Transmembrane helix</keyword>
<evidence type="ECO:0000313" key="2">
    <source>
        <dbReference type="EMBL" id="GAT47100.1"/>
    </source>
</evidence>
<evidence type="ECO:0000256" key="1">
    <source>
        <dbReference type="SAM" id="Phobius"/>
    </source>
</evidence>
<dbReference type="EMBL" id="DF843160">
    <property type="protein sequence ID" value="GAT47100.1"/>
    <property type="molecule type" value="Genomic_DNA"/>
</dbReference>
<sequence>MTTGTAKISTFKFRLPHHDRAFAFVILGTLALIVTLSPLGAFDSSPAADALRRETFSSGRGTYHWQVVFGAVSESVVHLLQSIYTAGGTAREGRPGREWVGYCEFSNAVL</sequence>
<keyword evidence="1" id="KW-0472">Membrane</keyword>
<reference evidence="2" key="1">
    <citation type="submission" date="2014-09" db="EMBL/GenBank/DDBJ databases">
        <title>Genome sequence of the luminous mushroom Mycena chlorophos for searching fungal bioluminescence genes.</title>
        <authorList>
            <person name="Tanaka Y."/>
            <person name="Kasuga D."/>
            <person name="Oba Y."/>
            <person name="Hase S."/>
            <person name="Sato K."/>
            <person name="Oba Y."/>
            <person name="Sakakibara Y."/>
        </authorList>
    </citation>
    <scope>NUCLEOTIDE SEQUENCE</scope>
</reference>
<evidence type="ECO:0000313" key="3">
    <source>
        <dbReference type="Proteomes" id="UP000815677"/>
    </source>
</evidence>
<organism evidence="2 3">
    <name type="scientific">Mycena chlorophos</name>
    <name type="common">Agaric fungus</name>
    <name type="synonym">Agaricus chlorophos</name>
    <dbReference type="NCBI Taxonomy" id="658473"/>
    <lineage>
        <taxon>Eukaryota</taxon>
        <taxon>Fungi</taxon>
        <taxon>Dikarya</taxon>
        <taxon>Basidiomycota</taxon>
        <taxon>Agaricomycotina</taxon>
        <taxon>Agaricomycetes</taxon>
        <taxon>Agaricomycetidae</taxon>
        <taxon>Agaricales</taxon>
        <taxon>Marasmiineae</taxon>
        <taxon>Mycenaceae</taxon>
        <taxon>Mycena</taxon>
    </lineage>
</organism>